<feature type="domain" description="Na+/H+ antiporter NhaC-like C-terminal" evidence="10">
    <location>
        <begin position="161"/>
        <end position="461"/>
    </location>
</feature>
<evidence type="ECO:0000313" key="11">
    <source>
        <dbReference type="EMBL" id="ABI25068.1"/>
    </source>
</evidence>
<keyword evidence="4" id="KW-1003">Cell membrane</keyword>
<feature type="transmembrane region" description="Helical" evidence="9">
    <location>
        <begin position="418"/>
        <end position="436"/>
    </location>
</feature>
<dbReference type="InterPro" id="IPR018461">
    <property type="entry name" value="Na/H_Antiport_NhaC-like_C"/>
</dbReference>
<comment type="subcellular location">
    <subcellularLocation>
        <location evidence="1">Cell membrane</location>
        <topology evidence="1">Multi-pass membrane protein</topology>
    </subcellularLocation>
</comment>
<dbReference type="KEGG" id="hso:HS_0793"/>
<dbReference type="HOGENOM" id="CLU_033405_1_1_6"/>
<evidence type="ECO:0000256" key="7">
    <source>
        <dbReference type="ARBA" id="ARBA00023136"/>
    </source>
</evidence>
<evidence type="ECO:0000256" key="1">
    <source>
        <dbReference type="ARBA" id="ARBA00004651"/>
    </source>
</evidence>
<gene>
    <name evidence="11" type="primary">nhaC</name>
    <name evidence="11" type="ordered locus">HS_0793</name>
</gene>
<feature type="transmembrane region" description="Helical" evidence="9">
    <location>
        <begin position="109"/>
        <end position="131"/>
    </location>
</feature>
<dbReference type="PANTHER" id="PTHR33451:SF3">
    <property type="entry name" value="MALATE-2H(+)_NA(+)-LACTATE ANTIPORTER"/>
    <property type="match status" value="1"/>
</dbReference>
<comment type="similarity">
    <text evidence="8">Belongs to the NhaC Na(+)/H(+) (TC 2.A.35) antiporter family.</text>
</comment>
<dbReference type="eggNOG" id="COG1757">
    <property type="taxonomic scope" value="Bacteria"/>
</dbReference>
<dbReference type="AlphaFoldDB" id="Q0I2J2"/>
<reference evidence="11" key="1">
    <citation type="submission" date="2006-08" db="EMBL/GenBank/DDBJ databases">
        <title>Complete genome sequence of Haemophilus somnus 129PT.</title>
        <authorList>
            <person name="Copeland A."/>
            <person name="Lucas S."/>
            <person name="Lapidus A."/>
            <person name="Barry K."/>
            <person name="Glavina del Rio T."/>
            <person name="Hammon N."/>
            <person name="Dalin E."/>
            <person name="Tice H."/>
            <person name="Pitluck S."/>
            <person name="Brettin T.S."/>
            <person name="Bruce D."/>
            <person name="Challacombe J.F."/>
            <person name="Chertkov O."/>
            <person name="Detter J.C."/>
            <person name="Gilna P."/>
            <person name="Han S."/>
            <person name="Misra M."/>
            <person name="Tapia R."/>
            <person name="Thayer N.N."/>
            <person name="Xie G."/>
            <person name="Inzana T.J."/>
            <person name="Duncan A.J."/>
            <person name="Siddaramppa S."/>
            <person name="Richardson P."/>
        </authorList>
    </citation>
    <scope>NUCLEOTIDE SEQUENCE</scope>
    <source>
        <strain evidence="11">129PT</strain>
    </source>
</reference>
<sequence length="469" mass="50444">MENNMKRKPKLLEALSPILFMLFLLGCGYAFFDLTPEPLMILSCVFAGILVKKLGYSYNDILDSISFKISKTMPALLILITVGLLIGTWIIGGTIPMMIYYGLKVIDPKFIYITALFLTAIVSICTGTSWGSAGTVGVAFMGVAIGLDANLAATAGAIVAGAYFGDKLSPLSDTTNIASAATNVDLYEHIAHLLYTTLPSFLISALVYIVYGFNINIDNVATPDKVLLMISGLESIYNFNLFLLIPVIIILWGSITKKPTIPVMLFSAVIASFNAIFIQHFSLNDVINSALNGFNISMLPDSLNISSDLARLLNRGGMNSMMGTLLICFCALSFAGILSLSGALDVIINYLLRLVRSTASLIFITILCGLTMIGVTCNGQISILIPGEMLKDAYIDRGLHPKNLSRTVEDSATIIEPILPWTAAGAYMAGTLGVATLTYLPWAILCWSGIVFAMIYGISGIGIAKLKQE</sequence>
<dbReference type="Pfam" id="PF03553">
    <property type="entry name" value="Na_H_antiporter"/>
    <property type="match status" value="1"/>
</dbReference>
<keyword evidence="6 9" id="KW-1133">Transmembrane helix</keyword>
<dbReference type="InterPro" id="IPR052180">
    <property type="entry name" value="NhaC_Na-H+_Antiporter"/>
</dbReference>
<feature type="transmembrane region" description="Helical" evidence="9">
    <location>
        <begin position="193"/>
        <end position="215"/>
    </location>
</feature>
<protein>
    <submittedName>
        <fullName evidence="11">Transporter, NhaC family</fullName>
    </submittedName>
</protein>
<accession>Q0I2J2</accession>
<evidence type="ECO:0000256" key="4">
    <source>
        <dbReference type="ARBA" id="ARBA00022475"/>
    </source>
</evidence>
<feature type="transmembrane region" description="Helical" evidence="9">
    <location>
        <begin position="261"/>
        <end position="278"/>
    </location>
</feature>
<feature type="transmembrane region" description="Helical" evidence="9">
    <location>
        <begin position="138"/>
        <end position="164"/>
    </location>
</feature>
<feature type="transmembrane region" description="Helical" evidence="9">
    <location>
        <begin position="236"/>
        <end position="255"/>
    </location>
</feature>
<keyword evidence="2" id="KW-0813">Transport</keyword>
<evidence type="ECO:0000256" key="2">
    <source>
        <dbReference type="ARBA" id="ARBA00022448"/>
    </source>
</evidence>
<feature type="transmembrane region" description="Helical" evidence="9">
    <location>
        <begin position="325"/>
        <end position="352"/>
    </location>
</feature>
<evidence type="ECO:0000256" key="8">
    <source>
        <dbReference type="ARBA" id="ARBA00038435"/>
    </source>
</evidence>
<dbReference type="GO" id="GO:0005886">
    <property type="term" value="C:plasma membrane"/>
    <property type="evidence" value="ECO:0007669"/>
    <property type="project" value="UniProtKB-SubCell"/>
</dbReference>
<dbReference type="NCBIfam" id="TIGR00931">
    <property type="entry name" value="antiport_nhaC"/>
    <property type="match status" value="1"/>
</dbReference>
<dbReference type="InterPro" id="IPR004770">
    <property type="entry name" value="Na/H_antiport_NhaC"/>
</dbReference>
<evidence type="ECO:0000256" key="9">
    <source>
        <dbReference type="SAM" id="Phobius"/>
    </source>
</evidence>
<dbReference type="EMBL" id="CP000436">
    <property type="protein sequence ID" value="ABI25068.1"/>
    <property type="molecule type" value="Genomic_DNA"/>
</dbReference>
<name>Q0I2J2_HISS1</name>
<evidence type="ECO:0000256" key="3">
    <source>
        <dbReference type="ARBA" id="ARBA00022449"/>
    </source>
</evidence>
<evidence type="ECO:0000259" key="10">
    <source>
        <dbReference type="Pfam" id="PF03553"/>
    </source>
</evidence>
<evidence type="ECO:0000256" key="6">
    <source>
        <dbReference type="ARBA" id="ARBA00022989"/>
    </source>
</evidence>
<feature type="transmembrane region" description="Helical" evidence="9">
    <location>
        <begin position="76"/>
        <end position="103"/>
    </location>
</feature>
<organism evidence="11">
    <name type="scientific">Histophilus somni (strain 129Pt)</name>
    <name type="common">Haemophilus somnus</name>
    <dbReference type="NCBI Taxonomy" id="205914"/>
    <lineage>
        <taxon>Bacteria</taxon>
        <taxon>Pseudomonadati</taxon>
        <taxon>Pseudomonadota</taxon>
        <taxon>Gammaproteobacteria</taxon>
        <taxon>Pasteurellales</taxon>
        <taxon>Pasteurellaceae</taxon>
        <taxon>Histophilus</taxon>
    </lineage>
</organism>
<proteinExistence type="inferred from homology"/>
<evidence type="ECO:0000256" key="5">
    <source>
        <dbReference type="ARBA" id="ARBA00022692"/>
    </source>
</evidence>
<feature type="transmembrane region" description="Helical" evidence="9">
    <location>
        <begin position="358"/>
        <end position="381"/>
    </location>
</feature>
<feature type="transmembrane region" description="Helical" evidence="9">
    <location>
        <begin position="12"/>
        <end position="32"/>
    </location>
</feature>
<feature type="transmembrane region" description="Helical" evidence="9">
    <location>
        <begin position="442"/>
        <end position="464"/>
    </location>
</feature>
<keyword evidence="7 9" id="KW-0472">Membrane</keyword>
<dbReference type="PANTHER" id="PTHR33451">
    <property type="entry name" value="MALATE-2H(+)/NA(+)-LACTATE ANTIPORTER"/>
    <property type="match status" value="1"/>
</dbReference>
<dbReference type="GO" id="GO:0015297">
    <property type="term" value="F:antiporter activity"/>
    <property type="evidence" value="ECO:0007669"/>
    <property type="project" value="UniProtKB-KW"/>
</dbReference>
<keyword evidence="3" id="KW-0050">Antiport</keyword>
<keyword evidence="5 9" id="KW-0812">Transmembrane</keyword>
<feature type="transmembrane region" description="Helical" evidence="9">
    <location>
        <begin position="38"/>
        <end position="55"/>
    </location>
</feature>
<dbReference type="PROSITE" id="PS51257">
    <property type="entry name" value="PROKAR_LIPOPROTEIN"/>
    <property type="match status" value="1"/>
</dbReference>